<sequence>MPTLIHPDSVSKKPGNCKQYTDLTSFHNQKGKPKKTDVFDSEQLTKYLQQMNIQI</sequence>
<dbReference type="EMBL" id="JAIWYP010000014">
    <property type="protein sequence ID" value="KAH3706800.1"/>
    <property type="molecule type" value="Genomic_DNA"/>
</dbReference>
<gene>
    <name evidence="2" type="ORF">DPMN_066190</name>
</gene>
<name>A0A9D3YT10_DREPO</name>
<dbReference type="Proteomes" id="UP000828390">
    <property type="component" value="Unassembled WGS sequence"/>
</dbReference>
<comment type="caution">
    <text evidence="2">The sequence shown here is derived from an EMBL/GenBank/DDBJ whole genome shotgun (WGS) entry which is preliminary data.</text>
</comment>
<accession>A0A9D3YT10</accession>
<reference evidence="2" key="1">
    <citation type="journal article" date="2019" name="bioRxiv">
        <title>The Genome of the Zebra Mussel, Dreissena polymorpha: A Resource for Invasive Species Research.</title>
        <authorList>
            <person name="McCartney M.A."/>
            <person name="Auch B."/>
            <person name="Kono T."/>
            <person name="Mallez S."/>
            <person name="Zhang Y."/>
            <person name="Obille A."/>
            <person name="Becker A."/>
            <person name="Abrahante J.E."/>
            <person name="Garbe J."/>
            <person name="Badalamenti J.P."/>
            <person name="Herman A."/>
            <person name="Mangelson H."/>
            <person name="Liachko I."/>
            <person name="Sullivan S."/>
            <person name="Sone E.D."/>
            <person name="Koren S."/>
            <person name="Silverstein K.A.T."/>
            <person name="Beckman K.B."/>
            <person name="Gohl D.M."/>
        </authorList>
    </citation>
    <scope>NUCLEOTIDE SEQUENCE</scope>
    <source>
        <strain evidence="2">Duluth1</strain>
        <tissue evidence="2">Whole animal</tissue>
    </source>
</reference>
<feature type="compositionally biased region" description="Polar residues" evidence="1">
    <location>
        <begin position="18"/>
        <end position="28"/>
    </location>
</feature>
<reference evidence="2" key="2">
    <citation type="submission" date="2020-11" db="EMBL/GenBank/DDBJ databases">
        <authorList>
            <person name="McCartney M.A."/>
            <person name="Auch B."/>
            <person name="Kono T."/>
            <person name="Mallez S."/>
            <person name="Becker A."/>
            <person name="Gohl D.M."/>
            <person name="Silverstein K.A.T."/>
            <person name="Koren S."/>
            <person name="Bechman K.B."/>
            <person name="Herman A."/>
            <person name="Abrahante J.E."/>
            <person name="Garbe J."/>
        </authorList>
    </citation>
    <scope>NUCLEOTIDE SEQUENCE</scope>
    <source>
        <strain evidence="2">Duluth1</strain>
        <tissue evidence="2">Whole animal</tissue>
    </source>
</reference>
<feature type="region of interest" description="Disordered" evidence="1">
    <location>
        <begin position="1"/>
        <end position="37"/>
    </location>
</feature>
<evidence type="ECO:0000256" key="1">
    <source>
        <dbReference type="SAM" id="MobiDB-lite"/>
    </source>
</evidence>
<evidence type="ECO:0000313" key="2">
    <source>
        <dbReference type="EMBL" id="KAH3706800.1"/>
    </source>
</evidence>
<organism evidence="2 3">
    <name type="scientific">Dreissena polymorpha</name>
    <name type="common">Zebra mussel</name>
    <name type="synonym">Mytilus polymorpha</name>
    <dbReference type="NCBI Taxonomy" id="45954"/>
    <lineage>
        <taxon>Eukaryota</taxon>
        <taxon>Metazoa</taxon>
        <taxon>Spiralia</taxon>
        <taxon>Lophotrochozoa</taxon>
        <taxon>Mollusca</taxon>
        <taxon>Bivalvia</taxon>
        <taxon>Autobranchia</taxon>
        <taxon>Heteroconchia</taxon>
        <taxon>Euheterodonta</taxon>
        <taxon>Imparidentia</taxon>
        <taxon>Neoheterodontei</taxon>
        <taxon>Myida</taxon>
        <taxon>Dreissenoidea</taxon>
        <taxon>Dreissenidae</taxon>
        <taxon>Dreissena</taxon>
    </lineage>
</organism>
<dbReference type="AlphaFoldDB" id="A0A9D3YT10"/>
<protein>
    <submittedName>
        <fullName evidence="2">Uncharacterized protein</fullName>
    </submittedName>
</protein>
<proteinExistence type="predicted"/>
<keyword evidence="3" id="KW-1185">Reference proteome</keyword>
<evidence type="ECO:0000313" key="3">
    <source>
        <dbReference type="Proteomes" id="UP000828390"/>
    </source>
</evidence>